<dbReference type="CDD" id="cd09024">
    <property type="entry name" value="Aldose_epim_lacX"/>
    <property type="match status" value="1"/>
</dbReference>
<evidence type="ECO:0000313" key="4">
    <source>
        <dbReference type="EMBL" id="GAA4305283.1"/>
    </source>
</evidence>
<evidence type="ECO:0000256" key="2">
    <source>
        <dbReference type="ARBA" id="ARBA00011245"/>
    </source>
</evidence>
<evidence type="ECO:0000313" key="5">
    <source>
        <dbReference type="Proteomes" id="UP001501844"/>
    </source>
</evidence>
<sequence>MSIAYLENDLVRVGVKSHGAELCSFLKKSENLEYLWQADGQFWNRHAPVLFPIVGRLPLDQYLHQGQTYSLPQHGFARDQEFALVSQNADQLVYELRFSEASLQVYPFHFRLRIIYTLQDQTLEVKYQVQNMGEGEMLFSIGAHPAFNCPLTPNTAFEDYYLEFSQPETLARYLLEDGTGLQNGQTEPVLDNMAIMPLRYNHYEKDALVFKNVRSEKITLKCDQHPHFVQMQFEGFPFLGIWTKRAGAPFLCLEPWHGIAGTSGPPIELSQKEGIISLLGHQTFEASYTLTIG</sequence>
<evidence type="ECO:0000256" key="3">
    <source>
        <dbReference type="ARBA" id="ARBA00022837"/>
    </source>
</evidence>
<keyword evidence="3" id="KW-0106">Calcium</keyword>
<dbReference type="InterPro" id="IPR011013">
    <property type="entry name" value="Gal_mutarotase_sf_dom"/>
</dbReference>
<gene>
    <name evidence="4" type="ORF">GCM10023183_19320</name>
</gene>
<name>A0ABP8FJJ7_9BACT</name>
<dbReference type="RefSeq" id="WP_345165157.1">
    <property type="nucleotide sequence ID" value="NZ_BAABGX010000002.1"/>
</dbReference>
<comment type="caution">
    <text evidence="4">The sequence shown here is derived from an EMBL/GenBank/DDBJ whole genome shotgun (WGS) entry which is preliminary data.</text>
</comment>
<dbReference type="Gene3D" id="2.70.98.10">
    <property type="match status" value="1"/>
</dbReference>
<organism evidence="4 5">
    <name type="scientific">Nibribacter koreensis</name>
    <dbReference type="NCBI Taxonomy" id="1084519"/>
    <lineage>
        <taxon>Bacteria</taxon>
        <taxon>Pseudomonadati</taxon>
        <taxon>Bacteroidota</taxon>
        <taxon>Cytophagia</taxon>
        <taxon>Cytophagales</taxon>
        <taxon>Hymenobacteraceae</taxon>
        <taxon>Nibribacter</taxon>
    </lineage>
</organism>
<dbReference type="PANTHER" id="PTHR11122:SF13">
    <property type="entry name" value="GLUCOSE-6-PHOSPHATE 1-EPIMERASE"/>
    <property type="match status" value="1"/>
</dbReference>
<evidence type="ECO:0000256" key="1">
    <source>
        <dbReference type="ARBA" id="ARBA00001913"/>
    </source>
</evidence>
<accession>A0ABP8FJJ7</accession>
<comment type="cofactor">
    <cofactor evidence="1">
        <name>Ca(2+)</name>
        <dbReference type="ChEBI" id="CHEBI:29108"/>
    </cofactor>
</comment>
<dbReference type="PANTHER" id="PTHR11122">
    <property type="entry name" value="APOSPORY-ASSOCIATED PROTEIN C-RELATED"/>
    <property type="match status" value="1"/>
</dbReference>
<dbReference type="EMBL" id="BAABGX010000002">
    <property type="protein sequence ID" value="GAA4305283.1"/>
    <property type="molecule type" value="Genomic_DNA"/>
</dbReference>
<dbReference type="SUPFAM" id="SSF74650">
    <property type="entry name" value="Galactose mutarotase-like"/>
    <property type="match status" value="1"/>
</dbReference>
<dbReference type="Proteomes" id="UP001501844">
    <property type="component" value="Unassembled WGS sequence"/>
</dbReference>
<proteinExistence type="predicted"/>
<dbReference type="InterPro" id="IPR037481">
    <property type="entry name" value="LacX"/>
</dbReference>
<comment type="subunit">
    <text evidence="2">Monomer.</text>
</comment>
<protein>
    <submittedName>
        <fullName evidence="4">Aldose 1-epimerase family protein</fullName>
    </submittedName>
</protein>
<reference evidence="5" key="1">
    <citation type="journal article" date="2019" name="Int. J. Syst. Evol. Microbiol.">
        <title>The Global Catalogue of Microorganisms (GCM) 10K type strain sequencing project: providing services to taxonomists for standard genome sequencing and annotation.</title>
        <authorList>
            <consortium name="The Broad Institute Genomics Platform"/>
            <consortium name="The Broad Institute Genome Sequencing Center for Infectious Disease"/>
            <person name="Wu L."/>
            <person name="Ma J."/>
        </authorList>
    </citation>
    <scope>NUCLEOTIDE SEQUENCE [LARGE SCALE GENOMIC DNA]</scope>
    <source>
        <strain evidence="5">JCM 17917</strain>
    </source>
</reference>
<dbReference type="InterPro" id="IPR008183">
    <property type="entry name" value="Aldose_1/G6P_1-epimerase"/>
</dbReference>
<dbReference type="InterPro" id="IPR014718">
    <property type="entry name" value="GH-type_carb-bd"/>
</dbReference>
<dbReference type="Pfam" id="PF01263">
    <property type="entry name" value="Aldose_epim"/>
    <property type="match status" value="1"/>
</dbReference>
<keyword evidence="5" id="KW-1185">Reference proteome</keyword>